<dbReference type="Proteomes" id="UP000499080">
    <property type="component" value="Unassembled WGS sequence"/>
</dbReference>
<organism evidence="1 2">
    <name type="scientific">Araneus ventricosus</name>
    <name type="common">Orbweaver spider</name>
    <name type="synonym">Epeira ventricosa</name>
    <dbReference type="NCBI Taxonomy" id="182803"/>
    <lineage>
        <taxon>Eukaryota</taxon>
        <taxon>Metazoa</taxon>
        <taxon>Ecdysozoa</taxon>
        <taxon>Arthropoda</taxon>
        <taxon>Chelicerata</taxon>
        <taxon>Arachnida</taxon>
        <taxon>Araneae</taxon>
        <taxon>Araneomorphae</taxon>
        <taxon>Entelegynae</taxon>
        <taxon>Araneoidea</taxon>
        <taxon>Araneidae</taxon>
        <taxon>Araneus</taxon>
    </lineage>
</organism>
<sequence length="118" mass="13934">MGNKRASCKRTKYALLITREHQRRSKMHPRGNTSYVSSAIRISSILEDSRLIADGKADHSRPLYSTPFHFLVHPCKQVFHYRYKQRKSIHYRSLQSLIKDFDEPPTPNFLLPTRTYSR</sequence>
<accession>A0A4Y2CPM7</accession>
<name>A0A4Y2CPM7_ARAVE</name>
<dbReference type="EMBL" id="BGPR01000217">
    <property type="protein sequence ID" value="GBM05707.1"/>
    <property type="molecule type" value="Genomic_DNA"/>
</dbReference>
<evidence type="ECO:0000313" key="1">
    <source>
        <dbReference type="EMBL" id="GBM05707.1"/>
    </source>
</evidence>
<protein>
    <submittedName>
        <fullName evidence="1">Uncharacterized protein</fullName>
    </submittedName>
</protein>
<gene>
    <name evidence="1" type="ORF">AVEN_175552_1</name>
</gene>
<dbReference type="AlphaFoldDB" id="A0A4Y2CPM7"/>
<reference evidence="1 2" key="1">
    <citation type="journal article" date="2019" name="Sci. Rep.">
        <title>Orb-weaving spider Araneus ventricosus genome elucidates the spidroin gene catalogue.</title>
        <authorList>
            <person name="Kono N."/>
            <person name="Nakamura H."/>
            <person name="Ohtoshi R."/>
            <person name="Moran D.A.P."/>
            <person name="Shinohara A."/>
            <person name="Yoshida Y."/>
            <person name="Fujiwara M."/>
            <person name="Mori M."/>
            <person name="Tomita M."/>
            <person name="Arakawa K."/>
        </authorList>
    </citation>
    <scope>NUCLEOTIDE SEQUENCE [LARGE SCALE GENOMIC DNA]</scope>
</reference>
<keyword evidence="2" id="KW-1185">Reference proteome</keyword>
<comment type="caution">
    <text evidence="1">The sequence shown here is derived from an EMBL/GenBank/DDBJ whole genome shotgun (WGS) entry which is preliminary data.</text>
</comment>
<evidence type="ECO:0000313" key="2">
    <source>
        <dbReference type="Proteomes" id="UP000499080"/>
    </source>
</evidence>
<proteinExistence type="predicted"/>